<protein>
    <recommendedName>
        <fullName evidence="3">Enoyl reductase (ER) domain-containing protein</fullName>
    </recommendedName>
</protein>
<dbReference type="InterPro" id="IPR013149">
    <property type="entry name" value="ADH-like_C"/>
</dbReference>
<dbReference type="Pfam" id="PF00107">
    <property type="entry name" value="ADH_zinc_N"/>
    <property type="match status" value="1"/>
</dbReference>
<dbReference type="Pfam" id="PF08240">
    <property type="entry name" value="ADH_N"/>
    <property type="match status" value="1"/>
</dbReference>
<feature type="domain" description="Enoyl reductase (ER)" evidence="3">
    <location>
        <begin position="10"/>
        <end position="313"/>
    </location>
</feature>
<dbReference type="GO" id="GO:0003960">
    <property type="term" value="F:quinone reductase (NADPH) activity"/>
    <property type="evidence" value="ECO:0007669"/>
    <property type="project" value="TreeGrafter"/>
</dbReference>
<dbReference type="OrthoDB" id="9787435at2"/>
<dbReference type="GO" id="GO:0070402">
    <property type="term" value="F:NADPH binding"/>
    <property type="evidence" value="ECO:0007669"/>
    <property type="project" value="TreeGrafter"/>
</dbReference>
<dbReference type="EMBL" id="SRKZ01000004">
    <property type="protein sequence ID" value="TGD79473.1"/>
    <property type="molecule type" value="Genomic_DNA"/>
</dbReference>
<dbReference type="SUPFAM" id="SSF50129">
    <property type="entry name" value="GroES-like"/>
    <property type="match status" value="1"/>
</dbReference>
<dbReference type="InterPro" id="IPR020843">
    <property type="entry name" value="ER"/>
</dbReference>
<comment type="caution">
    <text evidence="4">The sequence shown here is derived from an EMBL/GenBank/DDBJ whole genome shotgun (WGS) entry which is preliminary data.</text>
</comment>
<organism evidence="4 5">
    <name type="scientific">Hymenobacter wooponensis</name>
    <dbReference type="NCBI Taxonomy" id="1525360"/>
    <lineage>
        <taxon>Bacteria</taxon>
        <taxon>Pseudomonadati</taxon>
        <taxon>Bacteroidota</taxon>
        <taxon>Cytophagia</taxon>
        <taxon>Cytophagales</taxon>
        <taxon>Hymenobacteraceae</taxon>
        <taxon>Hymenobacter</taxon>
    </lineage>
</organism>
<dbReference type="PANTHER" id="PTHR48106">
    <property type="entry name" value="QUINONE OXIDOREDUCTASE PIG3-RELATED"/>
    <property type="match status" value="1"/>
</dbReference>
<dbReference type="Gene3D" id="3.40.50.720">
    <property type="entry name" value="NAD(P)-binding Rossmann-like Domain"/>
    <property type="match status" value="1"/>
</dbReference>
<dbReference type="PANTHER" id="PTHR48106:SF13">
    <property type="entry name" value="QUINONE OXIDOREDUCTASE-RELATED"/>
    <property type="match status" value="1"/>
</dbReference>
<dbReference type="InterPro" id="IPR036291">
    <property type="entry name" value="NAD(P)-bd_dom_sf"/>
</dbReference>
<keyword evidence="2" id="KW-0560">Oxidoreductase</keyword>
<evidence type="ECO:0000313" key="5">
    <source>
        <dbReference type="Proteomes" id="UP000298284"/>
    </source>
</evidence>
<dbReference type="AlphaFoldDB" id="A0A4Z0MIA3"/>
<keyword evidence="1" id="KW-0521">NADP</keyword>
<name>A0A4Z0MIA3_9BACT</name>
<evidence type="ECO:0000256" key="1">
    <source>
        <dbReference type="ARBA" id="ARBA00022857"/>
    </source>
</evidence>
<dbReference type="GO" id="GO:0035925">
    <property type="term" value="F:mRNA 3'-UTR AU-rich region binding"/>
    <property type="evidence" value="ECO:0007669"/>
    <property type="project" value="TreeGrafter"/>
</dbReference>
<evidence type="ECO:0000259" key="3">
    <source>
        <dbReference type="SMART" id="SM00829"/>
    </source>
</evidence>
<keyword evidence="5" id="KW-1185">Reference proteome</keyword>
<dbReference type="InterPro" id="IPR013154">
    <property type="entry name" value="ADH-like_N"/>
</dbReference>
<dbReference type="SMART" id="SM00829">
    <property type="entry name" value="PKS_ER"/>
    <property type="match status" value="1"/>
</dbReference>
<evidence type="ECO:0000256" key="2">
    <source>
        <dbReference type="ARBA" id="ARBA00023002"/>
    </source>
</evidence>
<accession>A0A4Z0MIA3</accession>
<dbReference type="Gene3D" id="3.90.180.10">
    <property type="entry name" value="Medium-chain alcohol dehydrogenases, catalytic domain"/>
    <property type="match status" value="1"/>
</dbReference>
<dbReference type="RefSeq" id="WP_135531220.1">
    <property type="nucleotide sequence ID" value="NZ_SRKZ01000004.1"/>
</dbReference>
<proteinExistence type="predicted"/>
<dbReference type="SUPFAM" id="SSF51735">
    <property type="entry name" value="NAD(P)-binding Rossmann-fold domains"/>
    <property type="match status" value="1"/>
</dbReference>
<dbReference type="GO" id="GO:0005829">
    <property type="term" value="C:cytosol"/>
    <property type="evidence" value="ECO:0007669"/>
    <property type="project" value="TreeGrafter"/>
</dbReference>
<sequence length="315" mass="32924">MKAVQFIEHGEADVLQLVDLPMPRPEAGEVLIKVAAAGVNYADIWQRKGTSPRPLPLPYVPGYEVAGTIESTGDGVTSVSVGQRVMAWLPSGGYAEYAVAPAAQTIPLPAELSEAEATALLSQGPTAVGLLNTGNYASVLVLAATGGVGSLLVQVAKNRGMRVIAAVGSATKKTAALANGADAAVTYADTDWVQQVRTATDGWGVAASFDAVGGEVGAQALQALSPGGTAVIYGAASGEPTRLEAQQLMQQAQAVRGYSVFAEMSKIRQYTDELLDYYKAGKLKLVVQMYPISAVQTAQHDLEFRRTQGKVVLLF</sequence>
<dbReference type="InterPro" id="IPR011032">
    <property type="entry name" value="GroES-like_sf"/>
</dbReference>
<reference evidence="4 5" key="1">
    <citation type="submission" date="2019-04" db="EMBL/GenBank/DDBJ databases">
        <authorList>
            <person name="Feng G."/>
            <person name="Zhang J."/>
            <person name="Zhu H."/>
        </authorList>
    </citation>
    <scope>NUCLEOTIDE SEQUENCE [LARGE SCALE GENOMIC DNA]</scope>
    <source>
        <strain evidence="4 5">JCM 19491</strain>
    </source>
</reference>
<evidence type="ECO:0000313" key="4">
    <source>
        <dbReference type="EMBL" id="TGD79473.1"/>
    </source>
</evidence>
<gene>
    <name evidence="4" type="ORF">EU557_14695</name>
</gene>
<dbReference type="Proteomes" id="UP000298284">
    <property type="component" value="Unassembled WGS sequence"/>
</dbReference>